<evidence type="ECO:0000256" key="3">
    <source>
        <dbReference type="ARBA" id="ARBA00022801"/>
    </source>
</evidence>
<evidence type="ECO:0000256" key="4">
    <source>
        <dbReference type="ARBA" id="ARBA00023049"/>
    </source>
</evidence>
<keyword evidence="4" id="KW-0482">Metalloprotease</keyword>
<feature type="domain" description="Metalloprotease TldD/E C-terminal" evidence="6">
    <location>
        <begin position="219"/>
        <end position="452"/>
    </location>
</feature>
<feature type="domain" description="Metalloprotease TldD/E central" evidence="7">
    <location>
        <begin position="106"/>
        <end position="210"/>
    </location>
</feature>
<protein>
    <recommendedName>
        <fullName evidence="10">Peptidase C69</fullName>
    </recommendedName>
</protein>
<name>A0A1J5E365_9BACT</name>
<evidence type="ECO:0000259" key="5">
    <source>
        <dbReference type="Pfam" id="PF01523"/>
    </source>
</evidence>
<dbReference type="InterPro" id="IPR036059">
    <property type="entry name" value="TldD/PmbA_sf"/>
</dbReference>
<evidence type="ECO:0000256" key="1">
    <source>
        <dbReference type="ARBA" id="ARBA00005836"/>
    </source>
</evidence>
<dbReference type="AlphaFoldDB" id="A0A1J5E365"/>
<dbReference type="STRING" id="1817895.AUJ95_07750"/>
<dbReference type="InterPro" id="IPR051463">
    <property type="entry name" value="Peptidase_U62_metallo"/>
</dbReference>
<dbReference type="InterPro" id="IPR002510">
    <property type="entry name" value="Metalloprtase-TldD/E_N"/>
</dbReference>
<reference evidence="8 9" key="1">
    <citation type="journal article" date="2016" name="Environ. Microbiol.">
        <title>Genomic resolution of a cold subsurface aquifer community provides metabolic insights for novel microbes adapted to high CO concentrations.</title>
        <authorList>
            <person name="Probst A.J."/>
            <person name="Castelle C.J."/>
            <person name="Singh A."/>
            <person name="Brown C.T."/>
            <person name="Anantharaman K."/>
            <person name="Sharon I."/>
            <person name="Hug L.A."/>
            <person name="Burstein D."/>
            <person name="Emerson J.B."/>
            <person name="Thomas B.C."/>
            <person name="Banfield J.F."/>
        </authorList>
    </citation>
    <scope>NUCLEOTIDE SEQUENCE [LARGE SCALE GENOMIC DNA]</scope>
    <source>
        <strain evidence="8">CG2_30_40_21</strain>
    </source>
</reference>
<dbReference type="Pfam" id="PF19290">
    <property type="entry name" value="PmbA_TldD_2nd"/>
    <property type="match status" value="1"/>
</dbReference>
<dbReference type="GO" id="GO:0006508">
    <property type="term" value="P:proteolysis"/>
    <property type="evidence" value="ECO:0007669"/>
    <property type="project" value="UniProtKB-KW"/>
</dbReference>
<dbReference type="PIRSF" id="PIRSF004919">
    <property type="entry name" value="TldD"/>
    <property type="match status" value="1"/>
</dbReference>
<evidence type="ECO:0000256" key="2">
    <source>
        <dbReference type="ARBA" id="ARBA00022670"/>
    </source>
</evidence>
<dbReference type="Pfam" id="PF01523">
    <property type="entry name" value="PmbA_TldD_1st"/>
    <property type="match status" value="1"/>
</dbReference>
<organism evidence="8 9">
    <name type="scientific">Candidatus Desantisbacteria bacterium CG2_30_40_21</name>
    <dbReference type="NCBI Taxonomy" id="1817895"/>
    <lineage>
        <taxon>Bacteria</taxon>
        <taxon>Candidatus Desantisiibacteriota</taxon>
    </lineage>
</organism>
<proteinExistence type="inferred from homology"/>
<comment type="similarity">
    <text evidence="1">Belongs to the peptidase U62 family.</text>
</comment>
<sequence>MKAFLQEAIKAVNADYIEIRIEEILRTRVDFVGKELEQIGTVEQRGGCVRVLNNGGWGFASFNNIDNLQKNIQKALSMAQMVQNSGAKLTPVDPIIAEYLIRWGKDPTLIPLLEKQQLCESYNRMIRDATKVQTSSVRYRDIALKKYLLTSEGTYISQQGIFCGINMAAIAKDGNNIQQAHFSTGDFRGYSQVEGLEDKAEGVAKRAVDLLSAEQISGGKYTVVIDPKLCGVFVHEAFGHLSEADFLYENPHLQGLMPLGARFGTDDLSIVDFSGLEGEAGYYPYDDEGVPGTKTYLIKDGILSNRLHCRETAAMMNEPLSGNARAIDYSHEPIVRMSNTYLEPRDWTFEEMFSDISSGIYAKGAIGGMTNCEMFTFSAEEAFLIENGKITKPLRDVVLTGNVFETLANIDAIGNDMVFYGGLGGCGKAGQSPLPVSTGGPHIRVQDITIGGR</sequence>
<dbReference type="InterPro" id="IPR025502">
    <property type="entry name" value="TldD"/>
</dbReference>
<dbReference type="Pfam" id="PF19289">
    <property type="entry name" value="PmbA_TldD_3rd"/>
    <property type="match status" value="1"/>
</dbReference>
<evidence type="ECO:0000259" key="6">
    <source>
        <dbReference type="Pfam" id="PF19289"/>
    </source>
</evidence>
<dbReference type="EMBL" id="MNYI01000198">
    <property type="protein sequence ID" value="OIP37758.1"/>
    <property type="molecule type" value="Genomic_DNA"/>
</dbReference>
<feature type="domain" description="Metalloprotease TldD/E N-terminal" evidence="5">
    <location>
        <begin position="18"/>
        <end position="79"/>
    </location>
</feature>
<dbReference type="GO" id="GO:0005829">
    <property type="term" value="C:cytosol"/>
    <property type="evidence" value="ECO:0007669"/>
    <property type="project" value="TreeGrafter"/>
</dbReference>
<gene>
    <name evidence="8" type="ORF">AUJ95_07750</name>
</gene>
<dbReference type="Gene3D" id="3.30.2290.10">
    <property type="entry name" value="PmbA/TldD superfamily"/>
    <property type="match status" value="1"/>
</dbReference>
<dbReference type="Proteomes" id="UP000183085">
    <property type="component" value="Unassembled WGS sequence"/>
</dbReference>
<evidence type="ECO:0008006" key="10">
    <source>
        <dbReference type="Google" id="ProtNLM"/>
    </source>
</evidence>
<keyword evidence="2" id="KW-0645">Protease</keyword>
<dbReference type="InterPro" id="IPR045569">
    <property type="entry name" value="Metalloprtase-TldD/E_C"/>
</dbReference>
<comment type="caution">
    <text evidence="8">The sequence shown here is derived from an EMBL/GenBank/DDBJ whole genome shotgun (WGS) entry which is preliminary data.</text>
</comment>
<evidence type="ECO:0000313" key="8">
    <source>
        <dbReference type="EMBL" id="OIP37758.1"/>
    </source>
</evidence>
<dbReference type="SUPFAM" id="SSF111283">
    <property type="entry name" value="Putative modulator of DNA gyrase, PmbA/TldD"/>
    <property type="match status" value="1"/>
</dbReference>
<dbReference type="InterPro" id="IPR035068">
    <property type="entry name" value="TldD/PmbA_N"/>
</dbReference>
<keyword evidence="3" id="KW-0378">Hydrolase</keyword>
<evidence type="ECO:0000259" key="7">
    <source>
        <dbReference type="Pfam" id="PF19290"/>
    </source>
</evidence>
<accession>A0A1J5E365</accession>
<dbReference type="InterPro" id="IPR045570">
    <property type="entry name" value="Metalloprtase-TldD/E_cen_dom"/>
</dbReference>
<evidence type="ECO:0000313" key="9">
    <source>
        <dbReference type="Proteomes" id="UP000183085"/>
    </source>
</evidence>
<dbReference type="PANTHER" id="PTHR30624">
    <property type="entry name" value="UNCHARACTERIZED PROTEIN TLDD AND PMBA"/>
    <property type="match status" value="1"/>
</dbReference>
<dbReference type="PANTHER" id="PTHR30624:SF0">
    <property type="entry name" value="METALLOPROTEASE SLR0863"/>
    <property type="match status" value="1"/>
</dbReference>
<dbReference type="GO" id="GO:0008237">
    <property type="term" value="F:metallopeptidase activity"/>
    <property type="evidence" value="ECO:0007669"/>
    <property type="project" value="UniProtKB-KW"/>
</dbReference>